<accession>U6MUN1</accession>
<dbReference type="Proteomes" id="UP000030754">
    <property type="component" value="Unassembled WGS sequence"/>
</dbReference>
<feature type="compositionally biased region" description="Low complexity" evidence="1">
    <location>
        <begin position="324"/>
        <end position="333"/>
    </location>
</feature>
<feature type="region of interest" description="Disordered" evidence="1">
    <location>
        <begin position="314"/>
        <end position="354"/>
    </location>
</feature>
<evidence type="ECO:0000256" key="1">
    <source>
        <dbReference type="SAM" id="MobiDB-lite"/>
    </source>
</evidence>
<proteinExistence type="predicted"/>
<reference evidence="2" key="1">
    <citation type="submission" date="2013-10" db="EMBL/GenBank/DDBJ databases">
        <title>Genomic analysis of the causative agents of coccidiosis in chickens.</title>
        <authorList>
            <person name="Reid A.J."/>
            <person name="Blake D."/>
            <person name="Billington K."/>
            <person name="Browne H."/>
            <person name="Dunn M."/>
            <person name="Hung S."/>
            <person name="Kawahara F."/>
            <person name="Miranda-Saavedra D."/>
            <person name="Mourier T."/>
            <person name="Nagra H."/>
            <person name="Otto T.D."/>
            <person name="Rawlings N."/>
            <person name="Sanchez A."/>
            <person name="Sanders M."/>
            <person name="Subramaniam C."/>
            <person name="Tay Y."/>
            <person name="Dear P."/>
            <person name="Doerig C."/>
            <person name="Gruber A."/>
            <person name="Parkinson J."/>
            <person name="Shirley M."/>
            <person name="Wan K.L."/>
            <person name="Berriman M."/>
            <person name="Tomley F."/>
            <person name="Pain A."/>
        </authorList>
    </citation>
    <scope>NUCLEOTIDE SEQUENCE [LARGE SCALE GENOMIC DNA]</scope>
    <source>
        <strain evidence="2">Houghton</strain>
    </source>
</reference>
<reference evidence="2" key="2">
    <citation type="submission" date="2013-10" db="EMBL/GenBank/DDBJ databases">
        <authorList>
            <person name="Aslett M."/>
        </authorList>
    </citation>
    <scope>NUCLEOTIDE SEQUENCE [LARGE SCALE GENOMIC DNA]</scope>
    <source>
        <strain evidence="2">Houghton</strain>
    </source>
</reference>
<feature type="region of interest" description="Disordered" evidence="1">
    <location>
        <begin position="458"/>
        <end position="527"/>
    </location>
</feature>
<dbReference type="InterPro" id="IPR049630">
    <property type="entry name" value="DYDC-like_DD"/>
</dbReference>
<dbReference type="CDD" id="cd22966">
    <property type="entry name" value="DD_DYDC-like"/>
    <property type="match status" value="1"/>
</dbReference>
<name>U6MUN1_9EIME</name>
<keyword evidence="3" id="KW-1185">Reference proteome</keyword>
<dbReference type="OrthoDB" id="432281at2759"/>
<evidence type="ECO:0000313" key="2">
    <source>
        <dbReference type="EMBL" id="CDJ66793.1"/>
    </source>
</evidence>
<feature type="region of interest" description="Disordered" evidence="1">
    <location>
        <begin position="217"/>
        <end position="251"/>
    </location>
</feature>
<evidence type="ECO:0000313" key="3">
    <source>
        <dbReference type="Proteomes" id="UP000030754"/>
    </source>
</evidence>
<dbReference type="VEuPathDB" id="ToxoDB:ENH_00025510"/>
<dbReference type="RefSeq" id="XP_013435260.1">
    <property type="nucleotide sequence ID" value="XM_013579806.1"/>
</dbReference>
<dbReference type="AlphaFoldDB" id="U6MUN1"/>
<feature type="compositionally biased region" description="Acidic residues" evidence="1">
    <location>
        <begin position="508"/>
        <end position="517"/>
    </location>
</feature>
<feature type="compositionally biased region" description="Basic and acidic residues" evidence="1">
    <location>
        <begin position="478"/>
        <end position="497"/>
    </location>
</feature>
<dbReference type="GeneID" id="25472720"/>
<feature type="compositionally biased region" description="Acidic residues" evidence="1">
    <location>
        <begin position="334"/>
        <end position="343"/>
    </location>
</feature>
<dbReference type="Pfam" id="PF05186">
    <property type="entry name" value="Dpy-30"/>
    <property type="match status" value="1"/>
</dbReference>
<dbReference type="InterPro" id="IPR007858">
    <property type="entry name" value="Dpy-30_motif"/>
</dbReference>
<organism evidence="2 3">
    <name type="scientific">Eimeria necatrix</name>
    <dbReference type="NCBI Taxonomy" id="51315"/>
    <lineage>
        <taxon>Eukaryota</taxon>
        <taxon>Sar</taxon>
        <taxon>Alveolata</taxon>
        <taxon>Apicomplexa</taxon>
        <taxon>Conoidasida</taxon>
        <taxon>Coccidia</taxon>
        <taxon>Eucoccidiorida</taxon>
        <taxon>Eimeriorina</taxon>
        <taxon>Eimeriidae</taxon>
        <taxon>Eimeria</taxon>
    </lineage>
</organism>
<dbReference type="EMBL" id="HG723817">
    <property type="protein sequence ID" value="CDJ66793.1"/>
    <property type="molecule type" value="Genomic_DNA"/>
</dbReference>
<protein>
    <submittedName>
        <fullName evidence="2">Uncharacterized protein</fullName>
    </submittedName>
</protein>
<sequence length="667" mass="74619">MASTLAATSNVQEACCSEGTEAVAIYLHGNVAKALAEGLAATIKAQPKDPPIFLSRWLLGFVDERQKQLKGRVPQAQRERLLSQAFVKSSRADLMKQQGEQTVQGHVRRAQTDTLGLRASDTEAIEAFRAVEWVDEETVGNLLDCLKESVGATGVYMAKYEEQMALKDGSTNPVLRYIATDKSHTHMLGQCLREEEGITWDLFQEDETDKDAEELMKPSREDGEDEEGGPLAEEQEEKRWTSTDTPEAEADNVLKHKSVFVEEVLDNPRIYYFGLTRPGSYIAVSVEFNDVANAESVTALSKWLKGKREKEEKISFSGEQIEETSGTTSSADSTDGDLNDEEEALAKESSSLGPVELHSTPAKYILCADSLGQETAFTQSALQCVQTFAKEIGKAFVRTQREAVERQAYEMLNTSELRDEEDYFSELQQRCSVRSQELLEQLQAEVLRQLDEEEAEEAAQSEMLRQEKQRLRQKKAEKKGQLEGQEGYKDDAEREEPVDSESLSSGKDDEEDDETNEETSVTPPLSRQCALEAAAAQAALRAFNEEVLSQYKHRLSFSQRYIADSPGLVSAAAACALLLGHEASPLKEYSKDENSQWSWNRLRQLLTPAFAEAMLKFDPSSEQFRGALLLPQPPMYHLHLYKSNQSPHWCDLTYLQNLGTTETKRAA</sequence>
<gene>
    <name evidence="2" type="ORF">ENH_00025510</name>
</gene>